<feature type="transmembrane region" description="Helical" evidence="7">
    <location>
        <begin position="326"/>
        <end position="349"/>
    </location>
</feature>
<dbReference type="RefSeq" id="WP_109607379.1">
    <property type="nucleotide sequence ID" value="NZ_QGHA01000002.1"/>
</dbReference>
<name>A0A316HD65_9SPHI</name>
<evidence type="ECO:0000313" key="11">
    <source>
        <dbReference type="Proteomes" id="UP000245678"/>
    </source>
</evidence>
<keyword evidence="2" id="KW-1003">Cell membrane</keyword>
<accession>A0A316HD65</accession>
<dbReference type="GO" id="GO:0022857">
    <property type="term" value="F:transmembrane transporter activity"/>
    <property type="evidence" value="ECO:0007669"/>
    <property type="project" value="TreeGrafter"/>
</dbReference>
<feature type="domain" description="ABC3 transporter permease C-terminal" evidence="8">
    <location>
        <begin position="276"/>
        <end position="387"/>
    </location>
</feature>
<keyword evidence="11" id="KW-1185">Reference proteome</keyword>
<reference evidence="10 11" key="1">
    <citation type="submission" date="2018-05" db="EMBL/GenBank/DDBJ databases">
        <title>Genomic Encyclopedia of Archaeal and Bacterial Type Strains, Phase II (KMG-II): from individual species to whole genera.</title>
        <authorList>
            <person name="Goeker M."/>
        </authorList>
    </citation>
    <scope>NUCLEOTIDE SEQUENCE [LARGE SCALE GENOMIC DNA]</scope>
    <source>
        <strain evidence="10 11">DSM 19975</strain>
    </source>
</reference>
<evidence type="ECO:0000256" key="2">
    <source>
        <dbReference type="ARBA" id="ARBA00022475"/>
    </source>
</evidence>
<dbReference type="EMBL" id="QGHA01000002">
    <property type="protein sequence ID" value="PWK79169.1"/>
    <property type="molecule type" value="Genomic_DNA"/>
</dbReference>
<evidence type="ECO:0000256" key="1">
    <source>
        <dbReference type="ARBA" id="ARBA00004651"/>
    </source>
</evidence>
<dbReference type="Pfam" id="PF12704">
    <property type="entry name" value="MacB_PCD"/>
    <property type="match status" value="1"/>
</dbReference>
<evidence type="ECO:0000256" key="4">
    <source>
        <dbReference type="ARBA" id="ARBA00022989"/>
    </source>
</evidence>
<evidence type="ECO:0000256" key="3">
    <source>
        <dbReference type="ARBA" id="ARBA00022692"/>
    </source>
</evidence>
<evidence type="ECO:0000313" key="10">
    <source>
        <dbReference type="EMBL" id="PWK79169.1"/>
    </source>
</evidence>
<keyword evidence="3 7" id="KW-0812">Transmembrane</keyword>
<feature type="transmembrane region" description="Helical" evidence="7">
    <location>
        <begin position="265"/>
        <end position="297"/>
    </location>
</feature>
<dbReference type="Proteomes" id="UP000245678">
    <property type="component" value="Unassembled WGS sequence"/>
</dbReference>
<dbReference type="GO" id="GO:0005886">
    <property type="term" value="C:plasma membrane"/>
    <property type="evidence" value="ECO:0007669"/>
    <property type="project" value="UniProtKB-SubCell"/>
</dbReference>
<keyword evidence="5 7" id="KW-0472">Membrane</keyword>
<dbReference type="InterPro" id="IPR050250">
    <property type="entry name" value="Macrolide_Exporter_MacB"/>
</dbReference>
<sequence length="394" mass="44305">MFKHLFKLIWNKKKQNFLLMTEMLVSFLVLFAVFTLMMYYYDNYKKPMGLEYENVWVINYGNAYQSKNTDSLNLYYETLRKTIKSLPHVREISFTSGNTPFSQQTNNGGMTIKGKHIDGINNYTVEDSYKDVLSLTLLEGRWYSKEDAVSKIRPVIIDNNLKEAAFGKQSAVGQLLGNDDDKVKMKVIGVVQAVKKDGNYSNPGPGEYFRTDTGSFRWLNKILVKVDPGSDAAFEGKLYKTMANYMKNSNVEIEHLTNKLRTTNYFALVPMIVLGIVSTFLVINVALGLFGVLWYNINKRKGEIGLRRAIGATGNSVSAQLVSESMILATLALIVGAFFAVQFPLLNVFDLPASIYIEGILLSVLFVYLLVLICSLYPGKQAAAIYPAVALHEE</sequence>
<proteinExistence type="inferred from homology"/>
<feature type="transmembrane region" description="Helical" evidence="7">
    <location>
        <begin position="21"/>
        <end position="41"/>
    </location>
</feature>
<dbReference type="InterPro" id="IPR003838">
    <property type="entry name" value="ABC3_permease_C"/>
</dbReference>
<comment type="caution">
    <text evidence="10">The sequence shown here is derived from an EMBL/GenBank/DDBJ whole genome shotgun (WGS) entry which is preliminary data.</text>
</comment>
<feature type="domain" description="MacB-like periplasmic core" evidence="9">
    <location>
        <begin position="30"/>
        <end position="232"/>
    </location>
</feature>
<protein>
    <submittedName>
        <fullName evidence="10">Putative ABC transport system permease protein</fullName>
    </submittedName>
</protein>
<evidence type="ECO:0000256" key="7">
    <source>
        <dbReference type="SAM" id="Phobius"/>
    </source>
</evidence>
<dbReference type="Pfam" id="PF02687">
    <property type="entry name" value="FtsX"/>
    <property type="match status" value="1"/>
</dbReference>
<evidence type="ECO:0000256" key="5">
    <source>
        <dbReference type="ARBA" id="ARBA00023136"/>
    </source>
</evidence>
<dbReference type="PANTHER" id="PTHR30572">
    <property type="entry name" value="MEMBRANE COMPONENT OF TRANSPORTER-RELATED"/>
    <property type="match status" value="1"/>
</dbReference>
<evidence type="ECO:0000259" key="8">
    <source>
        <dbReference type="Pfam" id="PF02687"/>
    </source>
</evidence>
<dbReference type="PANTHER" id="PTHR30572:SF4">
    <property type="entry name" value="ABC TRANSPORTER PERMEASE YTRF"/>
    <property type="match status" value="1"/>
</dbReference>
<gene>
    <name evidence="10" type="ORF">LX99_01625</name>
</gene>
<feature type="transmembrane region" description="Helical" evidence="7">
    <location>
        <begin position="355"/>
        <end position="377"/>
    </location>
</feature>
<dbReference type="AlphaFoldDB" id="A0A316HD65"/>
<comment type="subcellular location">
    <subcellularLocation>
        <location evidence="1">Cell membrane</location>
        <topology evidence="1">Multi-pass membrane protein</topology>
    </subcellularLocation>
</comment>
<keyword evidence="4 7" id="KW-1133">Transmembrane helix</keyword>
<evidence type="ECO:0000259" key="9">
    <source>
        <dbReference type="Pfam" id="PF12704"/>
    </source>
</evidence>
<evidence type="ECO:0000256" key="6">
    <source>
        <dbReference type="ARBA" id="ARBA00038076"/>
    </source>
</evidence>
<comment type="similarity">
    <text evidence="6">Belongs to the ABC-4 integral membrane protein family.</text>
</comment>
<organism evidence="10 11">
    <name type="scientific">Mucilaginibacter oryzae</name>
    <dbReference type="NCBI Taxonomy" id="468058"/>
    <lineage>
        <taxon>Bacteria</taxon>
        <taxon>Pseudomonadati</taxon>
        <taxon>Bacteroidota</taxon>
        <taxon>Sphingobacteriia</taxon>
        <taxon>Sphingobacteriales</taxon>
        <taxon>Sphingobacteriaceae</taxon>
        <taxon>Mucilaginibacter</taxon>
    </lineage>
</organism>
<dbReference type="InterPro" id="IPR025857">
    <property type="entry name" value="MacB_PCD"/>
</dbReference>